<dbReference type="EMBL" id="JBHPEI010000061">
    <property type="protein sequence ID" value="MFC1800063.1"/>
    <property type="molecule type" value="Genomic_DNA"/>
</dbReference>
<organism evidence="3 4">
    <name type="scientific">Eiseniibacteriota bacterium</name>
    <dbReference type="NCBI Taxonomy" id="2212470"/>
    <lineage>
        <taxon>Bacteria</taxon>
        <taxon>Candidatus Eiseniibacteriota</taxon>
    </lineage>
</organism>
<proteinExistence type="predicted"/>
<dbReference type="CDD" id="cd02947">
    <property type="entry name" value="TRX_family"/>
    <property type="match status" value="1"/>
</dbReference>
<dbReference type="SUPFAM" id="SSF52833">
    <property type="entry name" value="Thioredoxin-like"/>
    <property type="match status" value="1"/>
</dbReference>
<gene>
    <name evidence="3" type="ORF">ACFL2Z_04025</name>
</gene>
<feature type="compositionally biased region" description="Basic and acidic residues" evidence="1">
    <location>
        <begin position="31"/>
        <end position="41"/>
    </location>
</feature>
<dbReference type="InterPro" id="IPR013766">
    <property type="entry name" value="Thioredoxin_domain"/>
</dbReference>
<keyword evidence="4" id="KW-1185">Reference proteome</keyword>
<dbReference type="PANTHER" id="PTHR45663:SF11">
    <property type="entry name" value="GEO12009P1"/>
    <property type="match status" value="1"/>
</dbReference>
<dbReference type="PROSITE" id="PS51257">
    <property type="entry name" value="PROKAR_LIPOPROTEIN"/>
    <property type="match status" value="1"/>
</dbReference>
<dbReference type="InterPro" id="IPR036249">
    <property type="entry name" value="Thioredoxin-like_sf"/>
</dbReference>
<reference evidence="3 4" key="1">
    <citation type="submission" date="2024-09" db="EMBL/GenBank/DDBJ databases">
        <authorList>
            <person name="D'Angelo T."/>
        </authorList>
    </citation>
    <scope>NUCLEOTIDE SEQUENCE [LARGE SCALE GENOMIC DNA]</scope>
    <source>
        <strain evidence="3">SAG AM-311-F02</strain>
    </source>
</reference>
<evidence type="ECO:0000256" key="1">
    <source>
        <dbReference type="SAM" id="MobiDB-lite"/>
    </source>
</evidence>
<feature type="domain" description="Thioredoxin" evidence="2">
    <location>
        <begin position="39"/>
        <end position="154"/>
    </location>
</feature>
<evidence type="ECO:0000313" key="3">
    <source>
        <dbReference type="EMBL" id="MFC1800063.1"/>
    </source>
</evidence>
<comment type="caution">
    <text evidence="3">The sequence shown here is derived from an EMBL/GenBank/DDBJ whole genome shotgun (WGS) entry which is preliminary data.</text>
</comment>
<dbReference type="Pfam" id="PF00085">
    <property type="entry name" value="Thioredoxin"/>
    <property type="match status" value="1"/>
</dbReference>
<dbReference type="Proteomes" id="UP001594288">
    <property type="component" value="Unassembled WGS sequence"/>
</dbReference>
<dbReference type="PANTHER" id="PTHR45663">
    <property type="entry name" value="GEO12009P1"/>
    <property type="match status" value="1"/>
</dbReference>
<evidence type="ECO:0000313" key="4">
    <source>
        <dbReference type="Proteomes" id="UP001594288"/>
    </source>
</evidence>
<accession>A0ABV6YPR1</accession>
<protein>
    <submittedName>
        <fullName evidence="3">Thioredoxin family protein</fullName>
    </submittedName>
</protein>
<sequence length="159" mass="17259">MSLRKILISVAVGLAATAIVFAGCGREKVEQQAKSPEETARVAEQPDMSAGTPGETSGEDGQPARLPRLVDLGKGTCIPCKKMAPILEELKKEYEGRAVVEVIDLRDDPGAAKEYGIRLIPTQIFYDAGGEEVLRHEGFMAKDAIRAQFEEMGVERIDN</sequence>
<evidence type="ECO:0000259" key="2">
    <source>
        <dbReference type="PROSITE" id="PS51352"/>
    </source>
</evidence>
<name>A0ABV6YPR1_UNCEI</name>
<dbReference type="PROSITE" id="PS51352">
    <property type="entry name" value="THIOREDOXIN_2"/>
    <property type="match status" value="1"/>
</dbReference>
<feature type="region of interest" description="Disordered" evidence="1">
    <location>
        <begin position="31"/>
        <end position="64"/>
    </location>
</feature>
<dbReference type="Gene3D" id="3.40.30.10">
    <property type="entry name" value="Glutaredoxin"/>
    <property type="match status" value="1"/>
</dbReference>